<evidence type="ECO:0000256" key="2">
    <source>
        <dbReference type="ARBA" id="ARBA00023125"/>
    </source>
</evidence>
<dbReference type="Pfam" id="PF01418">
    <property type="entry name" value="HTH_6"/>
    <property type="match status" value="1"/>
</dbReference>
<dbReference type="SUPFAM" id="SSF53697">
    <property type="entry name" value="SIS domain"/>
    <property type="match status" value="1"/>
</dbReference>
<dbReference type="PANTHER" id="PTHR30514">
    <property type="entry name" value="GLUCOKINASE"/>
    <property type="match status" value="1"/>
</dbReference>
<name>A0A0J9E5N5_9FIRM</name>
<dbReference type="InterPro" id="IPR035472">
    <property type="entry name" value="RpiR-like_SIS"/>
</dbReference>
<dbReference type="Gene3D" id="3.40.50.10490">
    <property type="entry name" value="Glucose-6-phosphate isomerase like protein, domain 1"/>
    <property type="match status" value="1"/>
</dbReference>
<dbReference type="InterPro" id="IPR036388">
    <property type="entry name" value="WH-like_DNA-bd_sf"/>
</dbReference>
<dbReference type="EMBL" id="ADLK01000057">
    <property type="protein sequence ID" value="KMW10910.1"/>
    <property type="molecule type" value="Genomic_DNA"/>
</dbReference>
<sequence length="287" mass="32740">MNRLSERLKEAKLTPQQRRIADYFFKNQERIGNMSSMDVAKEIGVSDASIIRFARAIGYLGFTDLKNDIYNSLIGETSASVRNMQLSERFDVLAGKYQEEDIPGAFVEMMNYNITRTFQQNSLESYEKLADMIIESKRKYVAGLRGCMGVSAHFSRLLGFAINGVTHLPSNSETEVLGALQDVGPEDIFILFSFARYYKIDMLLINMAKEHKGRICVVTDSLMAPMIKYADISLVVETSHMSFFNSAIGADMIAEYIITLVCRKNKEEYRLRARERDIMTEGFRLMQ</sequence>
<evidence type="ECO:0000259" key="4">
    <source>
        <dbReference type="PROSITE" id="PS51071"/>
    </source>
</evidence>
<organism evidence="5 6">
    <name type="scientific">[Clostridium] citroniae WAL-19142</name>
    <dbReference type="NCBI Taxonomy" id="742734"/>
    <lineage>
        <taxon>Bacteria</taxon>
        <taxon>Bacillati</taxon>
        <taxon>Bacillota</taxon>
        <taxon>Clostridia</taxon>
        <taxon>Lachnospirales</taxon>
        <taxon>Lachnospiraceae</taxon>
        <taxon>Enterocloster</taxon>
    </lineage>
</organism>
<dbReference type="Pfam" id="PF01380">
    <property type="entry name" value="SIS"/>
    <property type="match status" value="1"/>
</dbReference>
<dbReference type="InterPro" id="IPR047640">
    <property type="entry name" value="RpiR-like"/>
</dbReference>
<dbReference type="InterPro" id="IPR046348">
    <property type="entry name" value="SIS_dom_sf"/>
</dbReference>
<dbReference type="CDD" id="cd05013">
    <property type="entry name" value="SIS_RpiR"/>
    <property type="match status" value="1"/>
</dbReference>
<dbReference type="GO" id="GO:1901135">
    <property type="term" value="P:carbohydrate derivative metabolic process"/>
    <property type="evidence" value="ECO:0007669"/>
    <property type="project" value="InterPro"/>
</dbReference>
<proteinExistence type="predicted"/>
<dbReference type="AlphaFoldDB" id="A0A0J9E5N5"/>
<evidence type="ECO:0000313" key="6">
    <source>
        <dbReference type="Proteomes" id="UP000037392"/>
    </source>
</evidence>
<protein>
    <recommendedName>
        <fullName evidence="4">HTH rpiR-type domain-containing protein</fullName>
    </recommendedName>
</protein>
<dbReference type="RefSeq" id="WP_045091928.1">
    <property type="nucleotide sequence ID" value="NZ_KQ235888.1"/>
</dbReference>
<dbReference type="PROSITE" id="PS51071">
    <property type="entry name" value="HTH_RPIR"/>
    <property type="match status" value="1"/>
</dbReference>
<accession>A0A0J9E5N5</accession>
<dbReference type="SUPFAM" id="SSF46689">
    <property type="entry name" value="Homeodomain-like"/>
    <property type="match status" value="1"/>
</dbReference>
<keyword evidence="3" id="KW-0804">Transcription</keyword>
<feature type="domain" description="HTH rpiR-type" evidence="4">
    <location>
        <begin position="1"/>
        <end position="76"/>
    </location>
</feature>
<dbReference type="GO" id="GO:0097367">
    <property type="term" value="F:carbohydrate derivative binding"/>
    <property type="evidence" value="ECO:0007669"/>
    <property type="project" value="InterPro"/>
</dbReference>
<keyword evidence="2" id="KW-0238">DNA-binding</keyword>
<evidence type="ECO:0000256" key="3">
    <source>
        <dbReference type="ARBA" id="ARBA00023163"/>
    </source>
</evidence>
<keyword evidence="1" id="KW-0805">Transcription regulation</keyword>
<gene>
    <name evidence="5" type="ORF">HMPREF9470_05473</name>
</gene>
<dbReference type="PATRIC" id="fig|742734.4.peg.5851"/>
<evidence type="ECO:0000313" key="5">
    <source>
        <dbReference type="EMBL" id="KMW10910.1"/>
    </source>
</evidence>
<comment type="caution">
    <text evidence="5">The sequence shown here is derived from an EMBL/GenBank/DDBJ whole genome shotgun (WGS) entry which is preliminary data.</text>
</comment>
<dbReference type="InterPro" id="IPR000281">
    <property type="entry name" value="HTH_RpiR"/>
</dbReference>
<dbReference type="InterPro" id="IPR001347">
    <property type="entry name" value="SIS_dom"/>
</dbReference>
<dbReference type="Proteomes" id="UP000037392">
    <property type="component" value="Unassembled WGS sequence"/>
</dbReference>
<dbReference type="OrthoDB" id="2930at2"/>
<dbReference type="GO" id="GO:0003700">
    <property type="term" value="F:DNA-binding transcription factor activity"/>
    <property type="evidence" value="ECO:0007669"/>
    <property type="project" value="InterPro"/>
</dbReference>
<reference evidence="5 6" key="1">
    <citation type="submission" date="2011-04" db="EMBL/GenBank/DDBJ databases">
        <title>The Genome Sequence of Clostridium citroniae WAL-19142.</title>
        <authorList>
            <consortium name="The Broad Institute Genome Sequencing Platform"/>
            <person name="Earl A."/>
            <person name="Ward D."/>
            <person name="Feldgarden M."/>
            <person name="Gevers D."/>
            <person name="Warren Y.A."/>
            <person name="Tyrrell K.L."/>
            <person name="Citron D.M."/>
            <person name="Goldstein E.J."/>
            <person name="Daigneault M."/>
            <person name="Allen-Vercoe E."/>
            <person name="Young S.K."/>
            <person name="Zeng Q."/>
            <person name="Gargeya S."/>
            <person name="Fitzgerald M."/>
            <person name="Haas B."/>
            <person name="Abouelleil A."/>
            <person name="Alvarado L."/>
            <person name="Arachchi H.M."/>
            <person name="Berlin A."/>
            <person name="Brown A."/>
            <person name="Chapman S.B."/>
            <person name="Chen Z."/>
            <person name="Dunbar C."/>
            <person name="Freedman E."/>
            <person name="Gearin G."/>
            <person name="Gellesch M."/>
            <person name="Goldberg J."/>
            <person name="Griggs A."/>
            <person name="Gujja S."/>
            <person name="Heilman E.R."/>
            <person name="Heiman D."/>
            <person name="Howarth C."/>
            <person name="Larson L."/>
            <person name="Lui A."/>
            <person name="MacDonald P.J."/>
            <person name="Mehta T."/>
            <person name="Montmayeur A."/>
            <person name="Murphy C."/>
            <person name="Neiman D."/>
            <person name="Pearson M."/>
            <person name="Priest M."/>
            <person name="Roberts A."/>
            <person name="Saif S."/>
            <person name="Shea T."/>
            <person name="Shenoy N."/>
            <person name="Sisk P."/>
            <person name="Stolte C."/>
            <person name="Sykes S."/>
            <person name="White J."/>
            <person name="Yandava C."/>
            <person name="Wortman J."/>
            <person name="Nusbaum C."/>
            <person name="Birren B."/>
        </authorList>
    </citation>
    <scope>NUCLEOTIDE SEQUENCE [LARGE SCALE GENOMIC DNA]</scope>
    <source>
        <strain evidence="5 6">WAL-19142</strain>
    </source>
</reference>
<dbReference type="PANTHER" id="PTHR30514:SF18">
    <property type="entry name" value="RPIR-FAMILY TRANSCRIPTIONAL REGULATOR"/>
    <property type="match status" value="1"/>
</dbReference>
<dbReference type="GO" id="GO:0003677">
    <property type="term" value="F:DNA binding"/>
    <property type="evidence" value="ECO:0007669"/>
    <property type="project" value="UniProtKB-KW"/>
</dbReference>
<dbReference type="InterPro" id="IPR009057">
    <property type="entry name" value="Homeodomain-like_sf"/>
</dbReference>
<evidence type="ECO:0000256" key="1">
    <source>
        <dbReference type="ARBA" id="ARBA00023015"/>
    </source>
</evidence>
<dbReference type="Gene3D" id="1.10.10.10">
    <property type="entry name" value="Winged helix-like DNA-binding domain superfamily/Winged helix DNA-binding domain"/>
    <property type="match status" value="1"/>
</dbReference>
<dbReference type="GeneID" id="93166746"/>